<proteinExistence type="predicted"/>
<sequence>MGTIRFERWYFQTSDAWYHGLAPLDVRLGVVDVRRGFTSGRLSPALADAVGRLAAEMPQQAAIEQIAERFDVKMSVDAYRRNVDNIHRLTSEHSDEQAIEQLILWTAAANQSQGERCVLLQLGRDGVHVPLRPGWKESGCATLSLFDRKGRRLGTIYLGEAPRKDQLFLTRRLDRILKAYFTRLPCEVPVLRYVTDAGALPQSYFKNTLAQMKHPVSGEPLSWSWGVDFFHACEYLTKLGDGLFGSDTNEAHRWAEESRRILRHQDDGVSAVIRRAAQQERRHGLKGKRADFDSGLGYLKKYRPHMDYQQRRAAGEPIGSGITEAGCKVIFNQRFKQSGMRWKRDSMQAIIDLRATHRSGLWKGVWRKILFPEHQLPPINRLLGSKKSLAA</sequence>
<reference evidence="1" key="1">
    <citation type="submission" date="2015-05" db="EMBL/GenBank/DDBJ databases">
        <title>Permanent draft genome of Rhodopirellula islandicus K833.</title>
        <authorList>
            <person name="Kizina J."/>
            <person name="Richter M."/>
            <person name="Glockner F.O."/>
            <person name="Harder J."/>
        </authorList>
    </citation>
    <scope>NUCLEOTIDE SEQUENCE [LARGE SCALE GENOMIC DNA]</scope>
    <source>
        <strain evidence="1">K833</strain>
    </source>
</reference>
<dbReference type="EMBL" id="LECT01000023">
    <property type="protein sequence ID" value="KLU05109.1"/>
    <property type="molecule type" value="Genomic_DNA"/>
</dbReference>
<organism evidence="1 2">
    <name type="scientific">Rhodopirellula islandica</name>
    <dbReference type="NCBI Taxonomy" id="595434"/>
    <lineage>
        <taxon>Bacteria</taxon>
        <taxon>Pseudomonadati</taxon>
        <taxon>Planctomycetota</taxon>
        <taxon>Planctomycetia</taxon>
        <taxon>Pirellulales</taxon>
        <taxon>Pirellulaceae</taxon>
        <taxon>Rhodopirellula</taxon>
    </lineage>
</organism>
<comment type="caution">
    <text evidence="1">The sequence shown here is derived from an EMBL/GenBank/DDBJ whole genome shotgun (WGS) entry which is preliminary data.</text>
</comment>
<name>A0A0J1EHT4_RHOIS</name>
<accession>A0A0J1EHT4</accession>
<evidence type="ECO:0008006" key="3">
    <source>
        <dbReference type="Google" id="ProtNLM"/>
    </source>
</evidence>
<dbReference type="STRING" id="595434.RISK_002871"/>
<keyword evidence="2" id="KW-1185">Reference proteome</keyword>
<evidence type="ECO:0000313" key="1">
    <source>
        <dbReference type="EMBL" id="KLU05109.1"/>
    </source>
</evidence>
<dbReference type="PATRIC" id="fig|595434.4.peg.2737"/>
<dbReference type="Proteomes" id="UP000036367">
    <property type="component" value="Unassembled WGS sequence"/>
</dbReference>
<dbReference type="AlphaFoldDB" id="A0A0J1EHT4"/>
<protein>
    <recommendedName>
        <fullName evidence="3">Mobile element protein</fullName>
    </recommendedName>
</protein>
<evidence type="ECO:0000313" key="2">
    <source>
        <dbReference type="Proteomes" id="UP000036367"/>
    </source>
</evidence>
<gene>
    <name evidence="1" type="ORF">RISK_002871</name>
</gene>